<feature type="region of interest" description="Disordered" evidence="1">
    <location>
        <begin position="1"/>
        <end position="39"/>
    </location>
</feature>
<gene>
    <name evidence="2" type="ORF">TESG_08329</name>
</gene>
<name>F2RT66_TRIT1</name>
<evidence type="ECO:0000256" key="1">
    <source>
        <dbReference type="SAM" id="MobiDB-lite"/>
    </source>
</evidence>
<dbReference type="EMBL" id="GG698483">
    <property type="protein sequence ID" value="EGD94515.1"/>
    <property type="molecule type" value="Genomic_DNA"/>
</dbReference>
<proteinExistence type="predicted"/>
<protein>
    <submittedName>
        <fullName evidence="2">Uncharacterized protein</fullName>
    </submittedName>
</protein>
<dbReference type="AlphaFoldDB" id="F2RT66"/>
<keyword evidence="3" id="KW-1185">Reference proteome</keyword>
<evidence type="ECO:0000313" key="2">
    <source>
        <dbReference type="EMBL" id="EGD94515.1"/>
    </source>
</evidence>
<evidence type="ECO:0000313" key="3">
    <source>
        <dbReference type="Proteomes" id="UP000009172"/>
    </source>
</evidence>
<reference evidence="3" key="1">
    <citation type="journal article" date="2012" name="MBio">
        <title>Comparative genome analysis of Trichophyton rubrum and related dermatophytes reveals candidate genes involved in infection.</title>
        <authorList>
            <person name="Martinez D.A."/>
            <person name="Oliver B.G."/>
            <person name="Graeser Y."/>
            <person name="Goldberg J.M."/>
            <person name="Li W."/>
            <person name="Martinez-Rossi N.M."/>
            <person name="Monod M."/>
            <person name="Shelest E."/>
            <person name="Barton R.C."/>
            <person name="Birch E."/>
            <person name="Brakhage A.A."/>
            <person name="Chen Z."/>
            <person name="Gurr S.J."/>
            <person name="Heiman D."/>
            <person name="Heitman J."/>
            <person name="Kosti I."/>
            <person name="Rossi A."/>
            <person name="Saif S."/>
            <person name="Samalova M."/>
            <person name="Saunders C.W."/>
            <person name="Shea T."/>
            <person name="Summerbell R.C."/>
            <person name="Xu J."/>
            <person name="Young S."/>
            <person name="Zeng Q."/>
            <person name="Birren B.W."/>
            <person name="Cuomo C.A."/>
            <person name="White T.C."/>
        </authorList>
    </citation>
    <scope>NUCLEOTIDE SEQUENCE [LARGE SCALE GENOMIC DNA]</scope>
    <source>
        <strain evidence="3">CBS 112818</strain>
    </source>
</reference>
<accession>F2RT66</accession>
<dbReference type="Proteomes" id="UP000009172">
    <property type="component" value="Unassembled WGS sequence"/>
</dbReference>
<organism evidence="2 3">
    <name type="scientific">Trichophyton tonsurans (strain CBS 112818)</name>
    <name type="common">Scalp ringworm fungus</name>
    <dbReference type="NCBI Taxonomy" id="647933"/>
    <lineage>
        <taxon>Eukaryota</taxon>
        <taxon>Fungi</taxon>
        <taxon>Dikarya</taxon>
        <taxon>Ascomycota</taxon>
        <taxon>Pezizomycotina</taxon>
        <taxon>Eurotiomycetes</taxon>
        <taxon>Eurotiomycetidae</taxon>
        <taxon>Onygenales</taxon>
        <taxon>Arthrodermataceae</taxon>
        <taxon>Trichophyton</taxon>
    </lineage>
</organism>
<sequence>MAPTLIDSTHPALRSPDEHTGPSKMQARPNERGLTWPRNEGPSVEVQLVKFRAPGCLCHRWYILVKQRPKQQHRWILPQTRSRSGCGSVGAGIGLSKKRGGYKLGTTDYDRAMGDLDIPIVVLTPRKQSQEFAIHRSQRNGPVTQGSGMVNR</sequence>
<dbReference type="HOGENOM" id="CLU_1723649_0_0_1"/>